<dbReference type="Pfam" id="PF00535">
    <property type="entry name" value="Glycos_transf_2"/>
    <property type="match status" value="1"/>
</dbReference>
<dbReference type="CDD" id="cd00761">
    <property type="entry name" value="Glyco_tranf_GTA_type"/>
    <property type="match status" value="1"/>
</dbReference>
<dbReference type="SUPFAM" id="SSF53448">
    <property type="entry name" value="Nucleotide-diphospho-sugar transferases"/>
    <property type="match status" value="1"/>
</dbReference>
<sequence length="318" mass="37662">MISFIIPSYNDLDNIKRQVSFFNNYSASDLKFEVIFVDDHSTDGTYEYLKSTQILFEFKCHFNEVNSGPGISRNIGMGLATYETLAFIDSDDSLIEAWPFYFSRMLSCDADCRIFPYQLIVKNSENIYKMHPQDEKIFSKWGSTYSSDEYLWNANWVLELANFPWNKLYKKSIIEKFDIKYPDLRMQEDIVFHWMYMIHCKSVKLFSNLPGLYKHNRSENNAGRATEYKGKYRLDLFSALDIVEDKLSEDWLNGYVPVFYEFKCDIINWGKCNISVDLLDEYRKLAVKSLNKLDETKKEILIKYNHQNIIDKIKHLEI</sequence>
<name>A0ABS0GFM0_9VIBR</name>
<reference evidence="2 3" key="1">
    <citation type="submission" date="2020-11" db="EMBL/GenBank/DDBJ databases">
        <title>Vibrio nitrifigilis sp. nov., a marine nitrogen-fixing bacterium isolated from the lagoon sediment of an islet inside an atoll.</title>
        <authorList>
            <person name="Wang L.-T."/>
            <person name="Shieh W.Y."/>
        </authorList>
    </citation>
    <scope>NUCLEOTIDE SEQUENCE [LARGE SCALE GENOMIC DNA]</scope>
    <source>
        <strain evidence="2 3">NFV-1</strain>
    </source>
</reference>
<evidence type="ECO:0000259" key="1">
    <source>
        <dbReference type="Pfam" id="PF00535"/>
    </source>
</evidence>
<dbReference type="Gene3D" id="3.90.550.10">
    <property type="entry name" value="Spore Coat Polysaccharide Biosynthesis Protein SpsA, Chain A"/>
    <property type="match status" value="1"/>
</dbReference>
<dbReference type="InterPro" id="IPR029044">
    <property type="entry name" value="Nucleotide-diphossugar_trans"/>
</dbReference>
<dbReference type="PANTHER" id="PTHR22916:SF3">
    <property type="entry name" value="UDP-GLCNAC:BETAGAL BETA-1,3-N-ACETYLGLUCOSAMINYLTRANSFERASE-LIKE PROTEIN 1"/>
    <property type="match status" value="1"/>
</dbReference>
<dbReference type="InterPro" id="IPR001173">
    <property type="entry name" value="Glyco_trans_2-like"/>
</dbReference>
<dbReference type="EMBL" id="JADPMR010000001">
    <property type="protein sequence ID" value="MBF9001203.1"/>
    <property type="molecule type" value="Genomic_DNA"/>
</dbReference>
<keyword evidence="3" id="KW-1185">Reference proteome</keyword>
<proteinExistence type="predicted"/>
<dbReference type="Proteomes" id="UP000597206">
    <property type="component" value="Unassembled WGS sequence"/>
</dbReference>
<gene>
    <name evidence="2" type="ORF">I1A42_11665</name>
</gene>
<accession>A0ABS0GFM0</accession>
<comment type="caution">
    <text evidence="2">The sequence shown here is derived from an EMBL/GenBank/DDBJ whole genome shotgun (WGS) entry which is preliminary data.</text>
</comment>
<organism evidence="2 3">
    <name type="scientific">Vibrio nitrifigilis</name>
    <dbReference type="NCBI Taxonomy" id="2789781"/>
    <lineage>
        <taxon>Bacteria</taxon>
        <taxon>Pseudomonadati</taxon>
        <taxon>Pseudomonadota</taxon>
        <taxon>Gammaproteobacteria</taxon>
        <taxon>Vibrionales</taxon>
        <taxon>Vibrionaceae</taxon>
        <taxon>Vibrio</taxon>
    </lineage>
</organism>
<evidence type="ECO:0000313" key="2">
    <source>
        <dbReference type="EMBL" id="MBF9001203.1"/>
    </source>
</evidence>
<dbReference type="RefSeq" id="WP_196123574.1">
    <property type="nucleotide sequence ID" value="NZ_JADPMR010000001.1"/>
</dbReference>
<protein>
    <submittedName>
        <fullName evidence="2">Glycosyltransferase family 2 protein</fullName>
    </submittedName>
</protein>
<evidence type="ECO:0000313" key="3">
    <source>
        <dbReference type="Proteomes" id="UP000597206"/>
    </source>
</evidence>
<feature type="domain" description="Glycosyltransferase 2-like" evidence="1">
    <location>
        <begin position="3"/>
        <end position="95"/>
    </location>
</feature>
<dbReference type="PANTHER" id="PTHR22916">
    <property type="entry name" value="GLYCOSYLTRANSFERASE"/>
    <property type="match status" value="1"/>
</dbReference>